<dbReference type="EMBL" id="CP000100">
    <property type="protein sequence ID" value="ABB57310.1"/>
    <property type="molecule type" value="Genomic_DNA"/>
</dbReference>
<evidence type="ECO:0000256" key="6">
    <source>
        <dbReference type="ARBA" id="ARBA00023136"/>
    </source>
</evidence>
<dbReference type="OrthoDB" id="5447986at2"/>
<dbReference type="PANTHER" id="PTHR30509:SF9">
    <property type="entry name" value="MULTIDRUG RESISTANCE PROTEIN MDTO"/>
    <property type="match status" value="1"/>
</dbReference>
<feature type="transmembrane region" description="Helical" evidence="7">
    <location>
        <begin position="85"/>
        <end position="111"/>
    </location>
</feature>
<evidence type="ECO:0000256" key="2">
    <source>
        <dbReference type="ARBA" id="ARBA00022448"/>
    </source>
</evidence>
<dbReference type="GO" id="GO:0022857">
    <property type="term" value="F:transmembrane transporter activity"/>
    <property type="evidence" value="ECO:0007669"/>
    <property type="project" value="InterPro"/>
</dbReference>
<dbReference type="RefSeq" id="WP_011377954.1">
    <property type="nucleotide sequence ID" value="NC_007604.1"/>
</dbReference>
<feature type="transmembrane region" description="Helical" evidence="7">
    <location>
        <begin position="118"/>
        <end position="139"/>
    </location>
</feature>
<evidence type="ECO:0000256" key="1">
    <source>
        <dbReference type="ARBA" id="ARBA00004651"/>
    </source>
</evidence>
<protein>
    <recommendedName>
        <fullName evidence="10">FUSC family protein</fullName>
    </recommendedName>
</protein>
<evidence type="ECO:0000313" key="9">
    <source>
        <dbReference type="Proteomes" id="UP000889800"/>
    </source>
</evidence>
<accession>Q31NQ9</accession>
<dbReference type="HOGENOM" id="CLU_760596_0_0_3"/>
<dbReference type="GeneID" id="72430141"/>
<dbReference type="eggNOG" id="COG4129">
    <property type="taxonomic scope" value="Bacteria"/>
</dbReference>
<feature type="transmembrane region" description="Helical" evidence="7">
    <location>
        <begin position="145"/>
        <end position="163"/>
    </location>
</feature>
<dbReference type="Proteomes" id="UP000889800">
    <property type="component" value="Chromosome"/>
</dbReference>
<organism evidence="8 9">
    <name type="scientific">Synechococcus elongatus (strain ATCC 33912 / PCC 7942 / FACHB-805)</name>
    <name type="common">Anacystis nidulans R2</name>
    <dbReference type="NCBI Taxonomy" id="1140"/>
    <lineage>
        <taxon>Bacteria</taxon>
        <taxon>Bacillati</taxon>
        <taxon>Cyanobacteriota</taxon>
        <taxon>Cyanophyceae</taxon>
        <taxon>Synechococcales</taxon>
        <taxon>Synechococcaceae</taxon>
        <taxon>Synechococcus</taxon>
    </lineage>
</organism>
<dbReference type="AlphaFoldDB" id="Q31NQ9"/>
<keyword evidence="3" id="KW-1003">Cell membrane</keyword>
<proteinExistence type="predicted"/>
<comment type="subcellular location">
    <subcellularLocation>
        <location evidence="1">Cell membrane</location>
        <topology evidence="1">Multi-pass membrane protein</topology>
    </subcellularLocation>
</comment>
<keyword evidence="9" id="KW-1185">Reference proteome</keyword>
<evidence type="ECO:0008006" key="10">
    <source>
        <dbReference type="Google" id="ProtNLM"/>
    </source>
</evidence>
<dbReference type="KEGG" id="syf:Synpcc7942_1280"/>
<name>Q31NQ9_SYNE7</name>
<dbReference type="GO" id="GO:0005886">
    <property type="term" value="C:plasma membrane"/>
    <property type="evidence" value="ECO:0007669"/>
    <property type="project" value="UniProtKB-SubCell"/>
</dbReference>
<evidence type="ECO:0000256" key="3">
    <source>
        <dbReference type="ARBA" id="ARBA00022475"/>
    </source>
</evidence>
<evidence type="ECO:0000256" key="4">
    <source>
        <dbReference type="ARBA" id="ARBA00022692"/>
    </source>
</evidence>
<reference evidence="9" key="1">
    <citation type="submission" date="2005-08" db="EMBL/GenBank/DDBJ databases">
        <title>Complete sequence of chromosome 1 of Synechococcus elongatus PCC 7942.</title>
        <authorList>
            <consortium name="US DOE Joint Genome Institute"/>
            <person name="Copeland A."/>
            <person name="Lucas S."/>
            <person name="Lapidus A."/>
            <person name="Barry K."/>
            <person name="Detter J.C."/>
            <person name="Glavina T."/>
            <person name="Hammon N."/>
            <person name="Israni S."/>
            <person name="Pitluck S."/>
            <person name="Schmutz J."/>
            <person name="Larimer F."/>
            <person name="Land M."/>
            <person name="Kyrpides N."/>
            <person name="Lykidis A."/>
            <person name="Richardson P."/>
        </authorList>
    </citation>
    <scope>NUCLEOTIDE SEQUENCE [LARGE SCALE GENOMIC DNA]</scope>
    <source>
        <strain evidence="9">ATCC 33912 / PCC 7942 / FACHB-805</strain>
    </source>
</reference>
<evidence type="ECO:0000313" key="8">
    <source>
        <dbReference type="EMBL" id="ABB57310.1"/>
    </source>
</evidence>
<dbReference type="InterPro" id="IPR006726">
    <property type="entry name" value="PHBA_efflux_AaeB/fusaric-R"/>
</dbReference>
<sequence>MKRLQLTLTRGQWRHLCKSALGVVVAIAIGNQLDQIQPDIWSLSDTTWSAVTVLVVLQANLGGLVKASTSRLQGTVIGGSCSTLVGLLLGFSPLSAGLSVFLSLACCLTAGLNDALRLAGLTSLIVQSSFALGVSQPWLVGLGRFTSVLVGVTIAFIISLLLWPQPALRQLDQELRSLFADAAQLYTALNLNGDQDEAIAAPQRTAGIQRLRQHLRLNRQSLDEIQHEPWLDHDRRSQLDLRAREADTLVFALYALVELRREGSMPPELESPDLDCCIQQGLQSLAQKLSLPAEIGQQLATVLKEQVEHLRTLRQRRALRSLDEADLLRGLAFLQEITLIGRLLLRLEGRLDNHRYWDVTAASE</sequence>
<keyword evidence="4 7" id="KW-0812">Transmembrane</keyword>
<dbReference type="PaxDb" id="1140-Synpcc7942_1280"/>
<dbReference type="PANTHER" id="PTHR30509">
    <property type="entry name" value="P-HYDROXYBENZOIC ACID EFFLUX PUMP SUBUNIT-RELATED"/>
    <property type="match status" value="1"/>
</dbReference>
<keyword evidence="2" id="KW-0813">Transport</keyword>
<evidence type="ECO:0000256" key="7">
    <source>
        <dbReference type="SAM" id="Phobius"/>
    </source>
</evidence>
<dbReference type="BioCyc" id="SYNEL:SYNPCC7942_1280-MONOMER"/>
<keyword evidence="6 7" id="KW-0472">Membrane</keyword>
<gene>
    <name evidence="8" type="ordered locus">Synpcc7942_1280</name>
</gene>
<dbReference type="Pfam" id="PF04632">
    <property type="entry name" value="FUSC"/>
    <property type="match status" value="1"/>
</dbReference>
<dbReference type="STRING" id="1140.Synpcc7942_1280"/>
<keyword evidence="5 7" id="KW-1133">Transmembrane helix</keyword>
<evidence type="ECO:0000256" key="5">
    <source>
        <dbReference type="ARBA" id="ARBA00022989"/>
    </source>
</evidence>